<dbReference type="RefSeq" id="WP_075764275.1">
    <property type="nucleotide sequence ID" value="NZ_MJIL01000071.1"/>
</dbReference>
<dbReference type="PANTHER" id="PTHR33121:SF70">
    <property type="entry name" value="SIGNALING PROTEIN YKOW"/>
    <property type="match status" value="1"/>
</dbReference>
<evidence type="ECO:0000259" key="1">
    <source>
        <dbReference type="PROSITE" id="PS50112"/>
    </source>
</evidence>
<evidence type="ECO:0000259" key="2">
    <source>
        <dbReference type="PROSITE" id="PS50883"/>
    </source>
</evidence>
<dbReference type="Gene3D" id="3.30.70.270">
    <property type="match status" value="1"/>
</dbReference>
<keyword evidence="5" id="KW-1185">Reference proteome</keyword>
<dbReference type="SUPFAM" id="SSF55073">
    <property type="entry name" value="Nucleotide cyclase"/>
    <property type="match status" value="1"/>
</dbReference>
<dbReference type="PROSITE" id="PS50883">
    <property type="entry name" value="EAL"/>
    <property type="match status" value="1"/>
</dbReference>
<dbReference type="STRING" id="1903952.BIT28_13475"/>
<accession>A0A1Q9GMF6</accession>
<evidence type="ECO:0000313" key="4">
    <source>
        <dbReference type="EMBL" id="OLQ75730.1"/>
    </source>
</evidence>
<dbReference type="InterPro" id="IPR029787">
    <property type="entry name" value="Nucleotide_cyclase"/>
</dbReference>
<dbReference type="Pfam" id="PF00990">
    <property type="entry name" value="GGDEF"/>
    <property type="match status" value="1"/>
</dbReference>
<feature type="domain" description="PAS" evidence="1">
    <location>
        <begin position="16"/>
        <end position="69"/>
    </location>
</feature>
<feature type="domain" description="EAL" evidence="2">
    <location>
        <begin position="292"/>
        <end position="548"/>
    </location>
</feature>
<dbReference type="InterPro" id="IPR043128">
    <property type="entry name" value="Rev_trsase/Diguanyl_cyclase"/>
</dbReference>
<dbReference type="SUPFAM" id="SSF141868">
    <property type="entry name" value="EAL domain-like"/>
    <property type="match status" value="1"/>
</dbReference>
<dbReference type="InterPro" id="IPR050706">
    <property type="entry name" value="Cyclic-di-GMP_PDE-like"/>
</dbReference>
<dbReference type="PANTHER" id="PTHR33121">
    <property type="entry name" value="CYCLIC DI-GMP PHOSPHODIESTERASE PDEF"/>
    <property type="match status" value="1"/>
</dbReference>
<evidence type="ECO:0000259" key="3">
    <source>
        <dbReference type="PROSITE" id="PS50887"/>
    </source>
</evidence>
<dbReference type="GO" id="GO:0071111">
    <property type="term" value="F:cyclic-guanylate-specific phosphodiesterase activity"/>
    <property type="evidence" value="ECO:0007669"/>
    <property type="project" value="InterPro"/>
</dbReference>
<dbReference type="InterPro" id="IPR035919">
    <property type="entry name" value="EAL_sf"/>
</dbReference>
<dbReference type="Gene3D" id="3.20.20.450">
    <property type="entry name" value="EAL domain"/>
    <property type="match status" value="1"/>
</dbReference>
<feature type="domain" description="GGDEF" evidence="3">
    <location>
        <begin position="143"/>
        <end position="283"/>
    </location>
</feature>
<gene>
    <name evidence="4" type="ORF">BIT28_13475</name>
</gene>
<reference evidence="4 5" key="1">
    <citation type="submission" date="2016-09" db="EMBL/GenBank/DDBJ databases">
        <title>Photobacterium proteolyticum sp. nov. a protease producing bacterium isolated from ocean sediments of Laizhou Bay.</title>
        <authorList>
            <person name="Li Y."/>
        </authorList>
    </citation>
    <scope>NUCLEOTIDE SEQUENCE [LARGE SCALE GENOMIC DNA]</scope>
    <source>
        <strain evidence="4 5">13-12</strain>
    </source>
</reference>
<dbReference type="PROSITE" id="PS50112">
    <property type="entry name" value="PAS"/>
    <property type="match status" value="1"/>
</dbReference>
<dbReference type="Pfam" id="PF00563">
    <property type="entry name" value="EAL"/>
    <property type="match status" value="1"/>
</dbReference>
<dbReference type="Proteomes" id="UP000186905">
    <property type="component" value="Unassembled WGS sequence"/>
</dbReference>
<dbReference type="AlphaFoldDB" id="A0A1Q9GMF6"/>
<proteinExistence type="predicted"/>
<evidence type="ECO:0000313" key="5">
    <source>
        <dbReference type="Proteomes" id="UP000186905"/>
    </source>
</evidence>
<dbReference type="NCBIfam" id="TIGR00254">
    <property type="entry name" value="GGDEF"/>
    <property type="match status" value="1"/>
</dbReference>
<dbReference type="CDD" id="cd00130">
    <property type="entry name" value="PAS"/>
    <property type="match status" value="1"/>
</dbReference>
<sequence>MSDIAYSLLPVLTINNGIVIACNDAFTEQVGYVESEIIGNQLHFVLSVIDTDTQDTVSNENIADYITDKAQKSCVRAAFKDKHHYALPVDVQCQARADAPGEFELYFRVVENKSVDPITGLPNGWAIRSKAEYLLRLPDAQKPQMALIVFCVDNFSTINFRYGFDIGDNYLWMLGKTLQEKLNGKGLVVRYSNAKFGVLVEAYNGLTSDVFDEYVRQICLRLCDVAAMQLKLKGGHQVSKSFSIGVSAESAIYDSYHAMEVAAEIAMREAKKFSTSKYCLATEQTKDDLVFKKLIIEELPQAIEQNQIKIYFQPQYDLCSGALIGFEALSRWQHNELGYIPPDVFVGVAEDIGLHFEFDLWVFNQVCRQIVEWRENGINPPRIAINISFKTIEMTTFVSRIIEIINTTQCPTELIEIEITETATAKNISMLRDNITQLKSAGINIAVDDFGTGYSSLNLIRTFCRSLDKLKLDRTLIENICNTELDREFTRQIIALSRVLQVKVLAEGVETQEQRELLTQLGCDCAQGYYFDKALPVSEAQALIDRACFSADCIPTA</sequence>
<dbReference type="OrthoDB" id="9804951at2"/>
<name>A0A1Q9GMF6_9GAMM</name>
<organism evidence="4 5">
    <name type="scientific">Photobacterium proteolyticum</name>
    <dbReference type="NCBI Taxonomy" id="1903952"/>
    <lineage>
        <taxon>Bacteria</taxon>
        <taxon>Pseudomonadati</taxon>
        <taxon>Pseudomonadota</taxon>
        <taxon>Gammaproteobacteria</taxon>
        <taxon>Vibrionales</taxon>
        <taxon>Vibrionaceae</taxon>
        <taxon>Photobacterium</taxon>
    </lineage>
</organism>
<dbReference type="CDD" id="cd01949">
    <property type="entry name" value="GGDEF"/>
    <property type="match status" value="1"/>
</dbReference>
<evidence type="ECO:0008006" key="6">
    <source>
        <dbReference type="Google" id="ProtNLM"/>
    </source>
</evidence>
<dbReference type="InterPro" id="IPR000014">
    <property type="entry name" value="PAS"/>
</dbReference>
<dbReference type="EMBL" id="MJIL01000071">
    <property type="protein sequence ID" value="OLQ75730.1"/>
    <property type="molecule type" value="Genomic_DNA"/>
</dbReference>
<dbReference type="SMART" id="SM00052">
    <property type="entry name" value="EAL"/>
    <property type="match status" value="1"/>
</dbReference>
<dbReference type="SMART" id="SM00267">
    <property type="entry name" value="GGDEF"/>
    <property type="match status" value="1"/>
</dbReference>
<dbReference type="PROSITE" id="PS50887">
    <property type="entry name" value="GGDEF"/>
    <property type="match status" value="1"/>
</dbReference>
<protein>
    <recommendedName>
        <fullName evidence="6">Diguanylate cyclase</fullName>
    </recommendedName>
</protein>
<dbReference type="CDD" id="cd01948">
    <property type="entry name" value="EAL"/>
    <property type="match status" value="1"/>
</dbReference>
<comment type="caution">
    <text evidence="4">The sequence shown here is derived from an EMBL/GenBank/DDBJ whole genome shotgun (WGS) entry which is preliminary data.</text>
</comment>
<dbReference type="InterPro" id="IPR001633">
    <property type="entry name" value="EAL_dom"/>
</dbReference>
<dbReference type="InterPro" id="IPR000160">
    <property type="entry name" value="GGDEF_dom"/>
</dbReference>